<dbReference type="OrthoDB" id="467490at2"/>
<dbReference type="AlphaFoldDB" id="A0A7Z9BW67"/>
<keyword evidence="2" id="KW-1185">Reference proteome</keyword>
<comment type="caution">
    <text evidence="1">The sequence shown here is derived from an EMBL/GenBank/DDBJ whole genome shotgun (WGS) entry which is preliminary data.</text>
</comment>
<reference evidence="1" key="1">
    <citation type="submission" date="2019-10" db="EMBL/GenBank/DDBJ databases">
        <authorList>
            <consortium name="Genoscope - CEA"/>
            <person name="William W."/>
        </authorList>
    </citation>
    <scope>NUCLEOTIDE SEQUENCE [LARGE SCALE GENOMIC DNA]</scope>
    <source>
        <strain evidence="1">BBR_PRJEB10992</strain>
    </source>
</reference>
<protein>
    <submittedName>
        <fullName evidence="1">Uncharacterized protein</fullName>
    </submittedName>
</protein>
<evidence type="ECO:0000313" key="1">
    <source>
        <dbReference type="EMBL" id="VXD20218.1"/>
    </source>
</evidence>
<gene>
    <name evidence="1" type="ORF">PL8927_690006</name>
</gene>
<accession>A0A7Z9BW67</accession>
<name>A0A7Z9BW67_9CYAN</name>
<dbReference type="EMBL" id="CZCU02000145">
    <property type="protein sequence ID" value="VXD20218.1"/>
    <property type="molecule type" value="Genomic_DNA"/>
</dbReference>
<organism evidence="1 2">
    <name type="scientific">Planktothrix serta PCC 8927</name>
    <dbReference type="NCBI Taxonomy" id="671068"/>
    <lineage>
        <taxon>Bacteria</taxon>
        <taxon>Bacillati</taxon>
        <taxon>Cyanobacteriota</taxon>
        <taxon>Cyanophyceae</taxon>
        <taxon>Oscillatoriophycideae</taxon>
        <taxon>Oscillatoriales</taxon>
        <taxon>Microcoleaceae</taxon>
        <taxon>Planktothrix</taxon>
    </lineage>
</organism>
<evidence type="ECO:0000313" key="2">
    <source>
        <dbReference type="Proteomes" id="UP000184550"/>
    </source>
</evidence>
<dbReference type="Proteomes" id="UP000184550">
    <property type="component" value="Unassembled WGS sequence"/>
</dbReference>
<proteinExistence type="predicted"/>
<sequence length="104" mass="12342">MLIAVIVINILISLLCLSLARKIWMFTLMINRLEKRLILIEHRTRFVLERAPNFIDYGQRGSSQLRQNYSQLQRQLQQLQQAMGLISFAVRLGSRRRKPRRSTF</sequence>
<dbReference type="RefSeq" id="WP_083622942.1">
    <property type="nucleotide sequence ID" value="NZ_LR734875.1"/>
</dbReference>